<accession>A0A9W6XUY4</accession>
<evidence type="ECO:0000313" key="3">
    <source>
        <dbReference type="Proteomes" id="UP001165121"/>
    </source>
</evidence>
<dbReference type="AlphaFoldDB" id="A0A9W6XUY4"/>
<comment type="caution">
    <text evidence="2">The sequence shown here is derived from an EMBL/GenBank/DDBJ whole genome shotgun (WGS) entry which is preliminary data.</text>
</comment>
<protein>
    <submittedName>
        <fullName evidence="2">Unnamed protein product</fullName>
    </submittedName>
</protein>
<dbReference type="EMBL" id="BSXT01002164">
    <property type="protein sequence ID" value="GMF47564.1"/>
    <property type="molecule type" value="Genomic_DNA"/>
</dbReference>
<proteinExistence type="predicted"/>
<keyword evidence="3" id="KW-1185">Reference proteome</keyword>
<feature type="chain" id="PRO_5040783927" evidence="1">
    <location>
        <begin position="27"/>
        <end position="154"/>
    </location>
</feature>
<reference evidence="2" key="1">
    <citation type="submission" date="2023-04" db="EMBL/GenBank/DDBJ databases">
        <title>Phytophthora fragariaefolia NBRC 109709.</title>
        <authorList>
            <person name="Ichikawa N."/>
            <person name="Sato H."/>
            <person name="Tonouchi N."/>
        </authorList>
    </citation>
    <scope>NUCLEOTIDE SEQUENCE</scope>
    <source>
        <strain evidence="2">NBRC 109709</strain>
    </source>
</reference>
<feature type="signal peptide" evidence="1">
    <location>
        <begin position="1"/>
        <end position="26"/>
    </location>
</feature>
<keyword evidence="1" id="KW-0732">Signal</keyword>
<sequence>MTIQSVGASVFAALHVLNTIVNPALGFVDPAAMIPVVAFAPVDNNGTPDPSNWSPDSPQSSVSAALTVSQAKSDACLESNGTLVRVHDINKRFCGHGWPICNSDSNGGLCPQAQQGLPNGSHCTTLATGNSVYGCVQKITRTTPTSCRLRISTM</sequence>
<dbReference type="Proteomes" id="UP001165121">
    <property type="component" value="Unassembled WGS sequence"/>
</dbReference>
<gene>
    <name evidence="2" type="ORF">Pfra01_001802500</name>
</gene>
<dbReference type="OrthoDB" id="108466at2759"/>
<evidence type="ECO:0000256" key="1">
    <source>
        <dbReference type="SAM" id="SignalP"/>
    </source>
</evidence>
<evidence type="ECO:0000313" key="2">
    <source>
        <dbReference type="EMBL" id="GMF47564.1"/>
    </source>
</evidence>
<name>A0A9W6XUY4_9STRA</name>
<organism evidence="2 3">
    <name type="scientific">Phytophthora fragariaefolia</name>
    <dbReference type="NCBI Taxonomy" id="1490495"/>
    <lineage>
        <taxon>Eukaryota</taxon>
        <taxon>Sar</taxon>
        <taxon>Stramenopiles</taxon>
        <taxon>Oomycota</taxon>
        <taxon>Peronosporomycetes</taxon>
        <taxon>Peronosporales</taxon>
        <taxon>Peronosporaceae</taxon>
        <taxon>Phytophthora</taxon>
    </lineage>
</organism>